<keyword evidence="2" id="KW-1185">Reference proteome</keyword>
<sequence>MSFQGFARFNPTDDDMEAEFDNHIPEYMDQTESLTSEKLVDADFLNAIKLEDDFDDDDV</sequence>
<evidence type="ECO:0000313" key="1">
    <source>
        <dbReference type="EMBL" id="PRP79893.1"/>
    </source>
</evidence>
<evidence type="ECO:0000313" key="2">
    <source>
        <dbReference type="Proteomes" id="UP000241769"/>
    </source>
</evidence>
<reference evidence="1 2" key="1">
    <citation type="journal article" date="2018" name="Genome Biol. Evol.">
        <title>Multiple Roots of Fruiting Body Formation in Amoebozoa.</title>
        <authorList>
            <person name="Hillmann F."/>
            <person name="Forbes G."/>
            <person name="Novohradska S."/>
            <person name="Ferling I."/>
            <person name="Riege K."/>
            <person name="Groth M."/>
            <person name="Westermann M."/>
            <person name="Marz M."/>
            <person name="Spaller T."/>
            <person name="Winckler T."/>
            <person name="Schaap P."/>
            <person name="Glockner G."/>
        </authorList>
    </citation>
    <scope>NUCLEOTIDE SEQUENCE [LARGE SCALE GENOMIC DNA]</scope>
    <source>
        <strain evidence="1 2">Jena</strain>
    </source>
</reference>
<accession>A0A2P6N7H1</accession>
<protein>
    <submittedName>
        <fullName evidence="1">Uncharacterized protein</fullName>
    </submittedName>
</protein>
<dbReference type="EMBL" id="MDYQ01000167">
    <property type="protein sequence ID" value="PRP79893.1"/>
    <property type="molecule type" value="Genomic_DNA"/>
</dbReference>
<dbReference type="InParanoid" id="A0A2P6N7H1"/>
<dbReference type="Proteomes" id="UP000241769">
    <property type="component" value="Unassembled WGS sequence"/>
</dbReference>
<name>A0A2P6N7H1_9EUKA</name>
<organism evidence="1 2">
    <name type="scientific">Planoprotostelium fungivorum</name>
    <dbReference type="NCBI Taxonomy" id="1890364"/>
    <lineage>
        <taxon>Eukaryota</taxon>
        <taxon>Amoebozoa</taxon>
        <taxon>Evosea</taxon>
        <taxon>Variosea</taxon>
        <taxon>Cavosteliida</taxon>
        <taxon>Cavosteliaceae</taxon>
        <taxon>Planoprotostelium</taxon>
    </lineage>
</organism>
<comment type="caution">
    <text evidence="1">The sequence shown here is derived from an EMBL/GenBank/DDBJ whole genome shotgun (WGS) entry which is preliminary data.</text>
</comment>
<proteinExistence type="predicted"/>
<dbReference type="AlphaFoldDB" id="A0A2P6N7H1"/>
<gene>
    <name evidence="1" type="ORF">PROFUN_12382</name>
</gene>